<dbReference type="Pfam" id="PF05940">
    <property type="entry name" value="NnrS"/>
    <property type="match status" value="1"/>
</dbReference>
<feature type="transmembrane region" description="Helical" evidence="1">
    <location>
        <begin position="185"/>
        <end position="205"/>
    </location>
</feature>
<feature type="transmembrane region" description="Helical" evidence="1">
    <location>
        <begin position="105"/>
        <end position="123"/>
    </location>
</feature>
<dbReference type="EMBL" id="PNYC01000012">
    <property type="protein sequence ID" value="PMS35302.1"/>
    <property type="molecule type" value="Genomic_DNA"/>
</dbReference>
<feature type="transmembrane region" description="Helical" evidence="1">
    <location>
        <begin position="309"/>
        <end position="332"/>
    </location>
</feature>
<keyword evidence="1" id="KW-1133">Transmembrane helix</keyword>
<keyword evidence="1" id="KW-0472">Membrane</keyword>
<dbReference type="Proteomes" id="UP000235777">
    <property type="component" value="Unassembled WGS sequence"/>
</dbReference>
<sequence>MLNVRQLDETHLAQGSSFTPPASGLPVLRLGFRPFYLGGAIFGALTLLVWLGALHGIATAGRIPSASGILWHAHEMVFGFAAAIVAGFLLTAVRAWTSAETPHGMPLALLWLLWLAGRIVMWLGPEPLAAIVDSAFLPVLAIALLRVLLRARNRRNLFVPVALGALTLTNILFHECVLRGRVDLALRINYAAVGLLITLVTIIAGRVVPMFTSNAVPGYTFKRWQWVEALALPLPLLTFVLDAAGASTGFIGIAAGATAGVHAFRLAGWRSWRVGQRPILAILHVAYAFIPIGFALLALSAVGWVPHSIALHALTVGALGGAIIAMITRTALGHTGRMLVAGRAEIACYCLVIAAAVLRVFGPLLLIRWRAGWVDAAGLCWCVAFALYAYQYWPYLTRPRADGKAG</sequence>
<feature type="transmembrane region" description="Helical" evidence="1">
    <location>
        <begin position="35"/>
        <end position="57"/>
    </location>
</feature>
<comment type="caution">
    <text evidence="2">The sequence shown here is derived from an EMBL/GenBank/DDBJ whole genome shotgun (WGS) entry which is preliminary data.</text>
</comment>
<dbReference type="STRING" id="863227.GCA_000373005_05450"/>
<organism evidence="2 3">
    <name type="scientific">Trinickia symbiotica</name>
    <dbReference type="NCBI Taxonomy" id="863227"/>
    <lineage>
        <taxon>Bacteria</taxon>
        <taxon>Pseudomonadati</taxon>
        <taxon>Pseudomonadota</taxon>
        <taxon>Betaproteobacteria</taxon>
        <taxon>Burkholderiales</taxon>
        <taxon>Burkholderiaceae</taxon>
        <taxon>Trinickia</taxon>
    </lineage>
</organism>
<name>A0A2N7X147_9BURK</name>
<evidence type="ECO:0000256" key="1">
    <source>
        <dbReference type="SAM" id="Phobius"/>
    </source>
</evidence>
<dbReference type="InterPro" id="IPR010266">
    <property type="entry name" value="NnrS"/>
</dbReference>
<dbReference type="AlphaFoldDB" id="A0A2N7X147"/>
<feature type="transmembrane region" description="Helical" evidence="1">
    <location>
        <begin position="250"/>
        <end position="267"/>
    </location>
</feature>
<proteinExistence type="predicted"/>
<dbReference type="OrthoDB" id="9770040at2"/>
<reference evidence="2 3" key="1">
    <citation type="submission" date="2018-01" db="EMBL/GenBank/DDBJ databases">
        <title>Whole genome analyses suggest that Burkholderia sensu lato contains two further novel genera in the rhizoxinica-symbiotica group Mycetohabitans gen. nov., and Trinickia gen. nov.: implications for the evolution of diazotrophy and nodulation in the Burkholderiaceae.</title>
        <authorList>
            <person name="Estrada-de los Santos P."/>
            <person name="Palmer M."/>
            <person name="Chavez-Ramirez B."/>
            <person name="Beukes C."/>
            <person name="Steenkamp E.T."/>
            <person name="Hirsch A.M."/>
            <person name="Manyaka P."/>
            <person name="Maluk M."/>
            <person name="Lafos M."/>
            <person name="Crook M."/>
            <person name="Gross E."/>
            <person name="Simon M.F."/>
            <person name="Bueno dos Reis Junior F."/>
            <person name="Poole P.S."/>
            <person name="Venter S.N."/>
            <person name="James E.K."/>
        </authorList>
    </citation>
    <scope>NUCLEOTIDE SEQUENCE [LARGE SCALE GENOMIC DNA]</scope>
    <source>
        <strain evidence="2 3">JPY 581</strain>
    </source>
</reference>
<gene>
    <name evidence="2" type="ORF">C0Z20_19585</name>
</gene>
<evidence type="ECO:0000313" key="3">
    <source>
        <dbReference type="Proteomes" id="UP000235777"/>
    </source>
</evidence>
<feature type="transmembrane region" description="Helical" evidence="1">
    <location>
        <begin position="279"/>
        <end position="303"/>
    </location>
</feature>
<evidence type="ECO:0000313" key="2">
    <source>
        <dbReference type="EMBL" id="PMS35302.1"/>
    </source>
</evidence>
<protein>
    <submittedName>
        <fullName evidence="2">NnrS family protein</fullName>
    </submittedName>
</protein>
<feature type="transmembrane region" description="Helical" evidence="1">
    <location>
        <begin position="129"/>
        <end position="149"/>
    </location>
</feature>
<feature type="transmembrane region" description="Helical" evidence="1">
    <location>
        <begin position="344"/>
        <end position="366"/>
    </location>
</feature>
<feature type="transmembrane region" description="Helical" evidence="1">
    <location>
        <begin position="69"/>
        <end position="93"/>
    </location>
</feature>
<keyword evidence="3" id="KW-1185">Reference proteome</keyword>
<accession>A0A2N7X147</accession>
<feature type="transmembrane region" description="Helical" evidence="1">
    <location>
        <begin position="372"/>
        <end position="390"/>
    </location>
</feature>
<keyword evidence="1" id="KW-0812">Transmembrane</keyword>